<dbReference type="Gramene" id="Ma07_t15740.1">
    <property type="protein sequence ID" value="Ma07_p15740.1"/>
    <property type="gene ID" value="Ma07_g15740"/>
</dbReference>
<dbReference type="GeneID" id="103991937"/>
<evidence type="ECO:0000259" key="2">
    <source>
        <dbReference type="Pfam" id="PF03732"/>
    </source>
</evidence>
<feature type="compositionally biased region" description="Polar residues" evidence="1">
    <location>
        <begin position="310"/>
        <end position="323"/>
    </location>
</feature>
<keyword evidence="4" id="KW-1185">Reference proteome</keyword>
<dbReference type="AlphaFoldDB" id="A0A804JW64"/>
<dbReference type="OrthoDB" id="1740536at2759"/>
<accession>A0A804JW64</accession>
<name>A0A804JW64_MUSAM</name>
<reference evidence="3" key="1">
    <citation type="submission" date="2021-05" db="UniProtKB">
        <authorList>
            <consortium name="EnsemblPlants"/>
        </authorList>
    </citation>
    <scope>IDENTIFICATION</scope>
    <source>
        <strain evidence="3">subsp. malaccensis</strain>
    </source>
</reference>
<feature type="domain" description="Retrotransposon gag" evidence="2">
    <location>
        <begin position="25"/>
        <end position="114"/>
    </location>
</feature>
<evidence type="ECO:0000313" key="4">
    <source>
        <dbReference type="Proteomes" id="UP000012960"/>
    </source>
</evidence>
<feature type="region of interest" description="Disordered" evidence="1">
    <location>
        <begin position="289"/>
        <end position="323"/>
    </location>
</feature>
<organism evidence="3 4">
    <name type="scientific">Musa acuminata subsp. malaccensis</name>
    <name type="common">Wild banana</name>
    <name type="synonym">Musa malaccensis</name>
    <dbReference type="NCBI Taxonomy" id="214687"/>
    <lineage>
        <taxon>Eukaryota</taxon>
        <taxon>Viridiplantae</taxon>
        <taxon>Streptophyta</taxon>
        <taxon>Embryophyta</taxon>
        <taxon>Tracheophyta</taxon>
        <taxon>Spermatophyta</taxon>
        <taxon>Magnoliopsida</taxon>
        <taxon>Liliopsida</taxon>
        <taxon>Zingiberales</taxon>
        <taxon>Musaceae</taxon>
        <taxon>Musa</taxon>
    </lineage>
</organism>
<dbReference type="Pfam" id="PF03732">
    <property type="entry name" value="Retrotrans_gag"/>
    <property type="match status" value="1"/>
</dbReference>
<dbReference type="EnsemblPlants" id="Ma07_t15740.1">
    <property type="protein sequence ID" value="Ma07_p15740.1"/>
    <property type="gene ID" value="Ma07_g15740"/>
</dbReference>
<evidence type="ECO:0000256" key="1">
    <source>
        <dbReference type="SAM" id="MobiDB-lite"/>
    </source>
</evidence>
<dbReference type="Proteomes" id="UP000012960">
    <property type="component" value="Unplaced"/>
</dbReference>
<dbReference type="OMA" id="CFATENW"/>
<proteinExistence type="predicted"/>
<sequence length="356" mass="40305">MEHVSAFRAQMALYGTSDALMCREFPTTLRGLARTWFSRLRQSLVSSFDQLAGEFEQNFLTSASPRASMTTLLVLYQCEDESLSQFVLCFATENWGFSDVHPSLILQAFLMGLKPSRFFWSLIEKPPATTSEMLQHANQYIVAEALVAGRRMEGKRPRAELSRGTTSVALATPHRGLGRQELSLPRPRPLPLNMSHTEIFLQIKEAGLLQQPRPMKATHKDRSKYCRFHRDYGHDTEDYRDLHNQIEALIRRGQLGHYLKSPEVTPHPKGPIERQIDVISEGLAAGGSSSATRKAYAHSTVEKRPWPKVTQGSQGDATSPRLLSQESSAQLQFPILVKNPYRKCRWSLPSHSLRYL</sequence>
<dbReference type="InParanoid" id="A0A804JW64"/>
<protein>
    <recommendedName>
        <fullName evidence="2">Retrotransposon gag domain-containing protein</fullName>
    </recommendedName>
</protein>
<evidence type="ECO:0000313" key="3">
    <source>
        <dbReference type="EnsemblPlants" id="Ma07_p15740.1"/>
    </source>
</evidence>
<dbReference type="PANTHER" id="PTHR33223:SF10">
    <property type="entry name" value="AMINOTRANSFERASE-LIKE PLANT MOBILE DOMAIN-CONTAINING PROTEIN"/>
    <property type="match status" value="1"/>
</dbReference>
<dbReference type="InterPro" id="IPR005162">
    <property type="entry name" value="Retrotrans_gag_dom"/>
</dbReference>
<dbReference type="PANTHER" id="PTHR33223">
    <property type="entry name" value="CCHC-TYPE DOMAIN-CONTAINING PROTEIN"/>
    <property type="match status" value="1"/>
</dbReference>